<dbReference type="EMBL" id="LUUB01000079">
    <property type="protein sequence ID" value="OAF05811.1"/>
    <property type="molecule type" value="Genomic_DNA"/>
</dbReference>
<sequence length="69" mass="8024">MYFAMIYRALELAEQAYEAHGLPYEGGLSKMSKYPPSRFRWVYDEAGSADYCVKVLDTETGRVVVWPYF</sequence>
<comment type="caution">
    <text evidence="1">The sequence shown here is derived from an EMBL/GenBank/DDBJ whole genome shotgun (WGS) entry which is preliminary data.</text>
</comment>
<protein>
    <submittedName>
        <fullName evidence="1">Uncharacterized protein</fullName>
    </submittedName>
</protein>
<evidence type="ECO:0000313" key="1">
    <source>
        <dbReference type="EMBL" id="OAF05811.1"/>
    </source>
</evidence>
<dbReference type="AlphaFoldDB" id="A0A176YGP7"/>
<reference evidence="1 2" key="1">
    <citation type="submission" date="2016-03" db="EMBL/GenBank/DDBJ databases">
        <title>Draft Genome Sequence of the Strain BR 10245 (Bradyrhizobium sp.) isolated from nodules of Centrolobium paraense.</title>
        <authorList>
            <person name="Simoes-Araujo J.L.Sr."/>
            <person name="Barauna A.C."/>
            <person name="Silva K."/>
            <person name="Zilli J.E."/>
        </authorList>
    </citation>
    <scope>NUCLEOTIDE SEQUENCE [LARGE SCALE GENOMIC DNA]</scope>
    <source>
        <strain evidence="1 2">BR 10245</strain>
    </source>
</reference>
<dbReference type="Proteomes" id="UP000076959">
    <property type="component" value="Unassembled WGS sequence"/>
</dbReference>
<name>A0A176YGP7_9BRAD</name>
<gene>
    <name evidence="1" type="ORF">AYJ54_02665</name>
</gene>
<organism evidence="1 2">
    <name type="scientific">Bradyrhizobium centrolobii</name>
    <dbReference type="NCBI Taxonomy" id="1505087"/>
    <lineage>
        <taxon>Bacteria</taxon>
        <taxon>Pseudomonadati</taxon>
        <taxon>Pseudomonadota</taxon>
        <taxon>Alphaproteobacteria</taxon>
        <taxon>Hyphomicrobiales</taxon>
        <taxon>Nitrobacteraceae</taxon>
        <taxon>Bradyrhizobium</taxon>
    </lineage>
</organism>
<accession>A0A176YGP7</accession>
<proteinExistence type="predicted"/>
<evidence type="ECO:0000313" key="2">
    <source>
        <dbReference type="Proteomes" id="UP000076959"/>
    </source>
</evidence>
<keyword evidence="2" id="KW-1185">Reference proteome</keyword>